<dbReference type="Proteomes" id="UP000503251">
    <property type="component" value="Chromosome"/>
</dbReference>
<dbReference type="Gene3D" id="3.40.50.1970">
    <property type="match status" value="1"/>
</dbReference>
<sequence length="276" mass="28140">MDSSNLAELLRAVAEGKTAPEDAARSILQEPFRRTIRAQSSGEGTADDPGVCLDNHRSLRTGMGEVVFGQGKSRRQMEAAVAGLGESGEPVLVTRLDDEDGTWLLERFPGGEHWPAAKLFISKSPSKVTGSLAGPFGADKASWPNHGEIVVVTAGSSDIPVALEAVGTLRFLGLEPGLVPDVGVAGIHRLEPHLPALSAARLLIVAAGMEGALASVLAGLVSAPLIAVPTSVGYGASFGGLSALLAMLNACAPGVAVVNIDNGFGAAALAARLLSI</sequence>
<dbReference type="SMART" id="SM01001">
    <property type="entry name" value="AIRC"/>
    <property type="match status" value="1"/>
</dbReference>
<dbReference type="NCBIfam" id="NF033503">
    <property type="entry name" value="LarB"/>
    <property type="match status" value="1"/>
</dbReference>
<reference evidence="2 3" key="1">
    <citation type="submission" date="2019-04" db="EMBL/GenBank/DDBJ databases">
        <title>Isolation and culture of sulfate reducing bacteria from the cold seep of the South China Sea.</title>
        <authorList>
            <person name="Sun C."/>
            <person name="Liu R."/>
        </authorList>
    </citation>
    <scope>NUCLEOTIDE SEQUENCE [LARGE SCALE GENOMIC DNA]</scope>
    <source>
        <strain evidence="2 3">CS1</strain>
    </source>
</reference>
<keyword evidence="3" id="KW-1185">Reference proteome</keyword>
<evidence type="ECO:0000313" key="2">
    <source>
        <dbReference type="EMBL" id="QJT08935.1"/>
    </source>
</evidence>
<gene>
    <name evidence="2" type="primary">larB</name>
    <name evidence="2" type="ORF">E8L03_08325</name>
</gene>
<dbReference type="PANTHER" id="PTHR43064">
    <property type="entry name" value="PHOSPHORIBOSYLAMINOIMIDAZOLE CARBOXYLASE-RELATED"/>
    <property type="match status" value="1"/>
</dbReference>
<name>A0ABX6NH54_9BACT</name>
<evidence type="ECO:0000259" key="1">
    <source>
        <dbReference type="SMART" id="SM01001"/>
    </source>
</evidence>
<feature type="domain" description="PurE" evidence="1">
    <location>
        <begin position="147"/>
        <end position="276"/>
    </location>
</feature>
<protein>
    <submittedName>
        <fullName evidence="2">Nickel pincer cofactor biosynthesis protein LarB</fullName>
    </submittedName>
</protein>
<dbReference type="RefSeq" id="WP_171267073.1">
    <property type="nucleotide sequence ID" value="NZ_CP039543.1"/>
</dbReference>
<dbReference type="InterPro" id="IPR000031">
    <property type="entry name" value="PurE_dom"/>
</dbReference>
<accession>A0ABX6NH54</accession>
<dbReference type="EMBL" id="CP039543">
    <property type="protein sequence ID" value="QJT08935.1"/>
    <property type="molecule type" value="Genomic_DNA"/>
</dbReference>
<proteinExistence type="predicted"/>
<dbReference type="SUPFAM" id="SSF52255">
    <property type="entry name" value="N5-CAIR mutase (phosphoribosylaminoimidazole carboxylase, PurE)"/>
    <property type="match status" value="1"/>
</dbReference>
<dbReference type="PANTHER" id="PTHR43064:SF1">
    <property type="entry name" value="SLL1489 PROTEIN"/>
    <property type="match status" value="1"/>
</dbReference>
<evidence type="ECO:0000313" key="3">
    <source>
        <dbReference type="Proteomes" id="UP000503251"/>
    </source>
</evidence>
<organism evidence="2 3">
    <name type="scientific">Oceanidesulfovibrio marinus</name>
    <dbReference type="NCBI Taxonomy" id="370038"/>
    <lineage>
        <taxon>Bacteria</taxon>
        <taxon>Pseudomonadati</taxon>
        <taxon>Thermodesulfobacteriota</taxon>
        <taxon>Desulfovibrionia</taxon>
        <taxon>Desulfovibrionales</taxon>
        <taxon>Desulfovibrionaceae</taxon>
        <taxon>Oceanidesulfovibrio</taxon>
    </lineage>
</organism>
<dbReference type="InterPro" id="IPR039476">
    <property type="entry name" value="P2CMN_synthase_LarB"/>
</dbReference>
<dbReference type="Pfam" id="PF00731">
    <property type="entry name" value="AIRC"/>
    <property type="match status" value="1"/>
</dbReference>